<dbReference type="PANTHER" id="PTHR46796:SF7">
    <property type="entry name" value="ARAC FAMILY TRANSCRIPTIONAL REGULATOR"/>
    <property type="match status" value="1"/>
</dbReference>
<reference evidence="5 6" key="1">
    <citation type="submission" date="2020-04" db="EMBL/GenBank/DDBJ databases">
        <title>Rhodospirillaceae bacterium KN72 isolated from deep sea.</title>
        <authorList>
            <person name="Zhang D.-C."/>
        </authorList>
    </citation>
    <scope>NUCLEOTIDE SEQUENCE [LARGE SCALE GENOMIC DNA]</scope>
    <source>
        <strain evidence="5 6">KN72</strain>
    </source>
</reference>
<dbReference type="SUPFAM" id="SSF46689">
    <property type="entry name" value="Homeodomain-like"/>
    <property type="match status" value="2"/>
</dbReference>
<evidence type="ECO:0000313" key="5">
    <source>
        <dbReference type="EMBL" id="NMM45278.1"/>
    </source>
</evidence>
<dbReference type="GO" id="GO:0003700">
    <property type="term" value="F:DNA-binding transcription factor activity"/>
    <property type="evidence" value="ECO:0007669"/>
    <property type="project" value="InterPro"/>
</dbReference>
<evidence type="ECO:0000256" key="1">
    <source>
        <dbReference type="ARBA" id="ARBA00023015"/>
    </source>
</evidence>
<dbReference type="PROSITE" id="PS01124">
    <property type="entry name" value="HTH_ARAC_FAMILY_2"/>
    <property type="match status" value="1"/>
</dbReference>
<name>A0A7Y0HG48_9PROT</name>
<dbReference type="Proteomes" id="UP000539372">
    <property type="component" value="Unassembled WGS sequence"/>
</dbReference>
<accession>A0A7Y0HG48</accession>
<dbReference type="PANTHER" id="PTHR46796">
    <property type="entry name" value="HTH-TYPE TRANSCRIPTIONAL ACTIVATOR RHAS-RELATED"/>
    <property type="match status" value="1"/>
</dbReference>
<dbReference type="Pfam" id="PF12852">
    <property type="entry name" value="Cupin_6"/>
    <property type="match status" value="1"/>
</dbReference>
<dbReference type="AlphaFoldDB" id="A0A7Y0HG48"/>
<keyword evidence="2" id="KW-0238">DNA-binding</keyword>
<dbReference type="Gene3D" id="1.10.10.60">
    <property type="entry name" value="Homeodomain-like"/>
    <property type="match status" value="2"/>
</dbReference>
<feature type="domain" description="HTH araC/xylS-type" evidence="4">
    <location>
        <begin position="206"/>
        <end position="304"/>
    </location>
</feature>
<keyword evidence="6" id="KW-1185">Reference proteome</keyword>
<dbReference type="InterPro" id="IPR032783">
    <property type="entry name" value="AraC_lig"/>
</dbReference>
<dbReference type="Pfam" id="PF12833">
    <property type="entry name" value="HTH_18"/>
    <property type="match status" value="1"/>
</dbReference>
<dbReference type="InterPro" id="IPR018060">
    <property type="entry name" value="HTH_AraC"/>
</dbReference>
<dbReference type="InterPro" id="IPR050204">
    <property type="entry name" value="AraC_XylS_family_regulators"/>
</dbReference>
<evidence type="ECO:0000259" key="4">
    <source>
        <dbReference type="PROSITE" id="PS01124"/>
    </source>
</evidence>
<protein>
    <submittedName>
        <fullName evidence="5">AraC family transcriptional regulator</fullName>
    </submittedName>
</protein>
<proteinExistence type="predicted"/>
<dbReference type="InterPro" id="IPR009057">
    <property type="entry name" value="Homeodomain-like_sf"/>
</dbReference>
<dbReference type="SMART" id="SM00342">
    <property type="entry name" value="HTH_ARAC"/>
    <property type="match status" value="1"/>
</dbReference>
<evidence type="ECO:0000256" key="2">
    <source>
        <dbReference type="ARBA" id="ARBA00023125"/>
    </source>
</evidence>
<keyword evidence="3" id="KW-0804">Transcription</keyword>
<organism evidence="5 6">
    <name type="scientific">Pacificispira spongiicola</name>
    <dbReference type="NCBI Taxonomy" id="2729598"/>
    <lineage>
        <taxon>Bacteria</taxon>
        <taxon>Pseudomonadati</taxon>
        <taxon>Pseudomonadota</taxon>
        <taxon>Alphaproteobacteria</taxon>
        <taxon>Rhodospirillales</taxon>
        <taxon>Rhodospirillaceae</taxon>
        <taxon>Pacificispira</taxon>
    </lineage>
</organism>
<evidence type="ECO:0000313" key="6">
    <source>
        <dbReference type="Proteomes" id="UP000539372"/>
    </source>
</evidence>
<keyword evidence="1" id="KW-0805">Transcription regulation</keyword>
<dbReference type="GO" id="GO:0043565">
    <property type="term" value="F:sequence-specific DNA binding"/>
    <property type="evidence" value="ECO:0007669"/>
    <property type="project" value="InterPro"/>
</dbReference>
<sequence>MTNDLISDICRTLRLTGDVYFRTLFRGPFAVRVPANRRDIRFHQVLQGQCMVRLPDGDATVMLEEGDIAIIPNGAAQDLILDCDIPPIGLDAAMTAGRFTDGVLSVGETGTVTRLLCGFCAFHDGLDHPVLGALPPLMTVRQSDLGAEPWSVAALRLTAMEADLNAQGGREVLTRLLEIVFLQALRRQAVLEGSGFLAALSDASLRRGIAAIHERPAEDWTLTTLAAEAGMSRARFADRFATAVGMAPIAYLRQWRLLRARELLQSTDLDMAEIAERCGYRSVPSFSAVFKRTVGIGPGTFRRQRGGAY</sequence>
<gene>
    <name evidence="5" type="ORF">HH303_12365</name>
</gene>
<comment type="caution">
    <text evidence="5">The sequence shown here is derived from an EMBL/GenBank/DDBJ whole genome shotgun (WGS) entry which is preliminary data.</text>
</comment>
<evidence type="ECO:0000256" key="3">
    <source>
        <dbReference type="ARBA" id="ARBA00023163"/>
    </source>
</evidence>
<dbReference type="EMBL" id="JABBNT010000003">
    <property type="protein sequence ID" value="NMM45278.1"/>
    <property type="molecule type" value="Genomic_DNA"/>
</dbReference>